<dbReference type="PANTHER" id="PTHR11803:SF39">
    <property type="entry name" value="2-IMINOBUTANOATE_2-IMINOPROPANOATE DEAMINASE"/>
    <property type="match status" value="1"/>
</dbReference>
<dbReference type="InterPro" id="IPR006175">
    <property type="entry name" value="YjgF/YER057c/UK114"/>
</dbReference>
<dbReference type="SUPFAM" id="SSF55298">
    <property type="entry name" value="YjgF-like"/>
    <property type="match status" value="1"/>
</dbReference>
<dbReference type="GO" id="GO:0005829">
    <property type="term" value="C:cytosol"/>
    <property type="evidence" value="ECO:0007669"/>
    <property type="project" value="TreeGrafter"/>
</dbReference>
<dbReference type="InterPro" id="IPR035959">
    <property type="entry name" value="RutC-like_sf"/>
</dbReference>
<dbReference type="FunFam" id="3.30.1330.40:FF:000001">
    <property type="entry name" value="L-PSP family endoribonuclease"/>
    <property type="match status" value="1"/>
</dbReference>
<evidence type="ECO:0000313" key="2">
    <source>
        <dbReference type="EMBL" id="JAC85469.1"/>
    </source>
</evidence>
<proteinExistence type="evidence at transcript level"/>
<name>A0A069DVY8_9HEMI</name>
<dbReference type="AlphaFoldDB" id="A0A069DVY8"/>
<dbReference type="InterPro" id="IPR006056">
    <property type="entry name" value="RidA"/>
</dbReference>
<dbReference type="PANTHER" id="PTHR11803">
    <property type="entry name" value="2-IMINOBUTANOATE/2-IMINOPROPANOATE DEAMINASE RIDA"/>
    <property type="match status" value="1"/>
</dbReference>
<dbReference type="Pfam" id="PF01042">
    <property type="entry name" value="Ribonuc_L-PSP"/>
    <property type="match status" value="1"/>
</dbReference>
<evidence type="ECO:0000256" key="1">
    <source>
        <dbReference type="ARBA" id="ARBA00010552"/>
    </source>
</evidence>
<organism evidence="2">
    <name type="scientific">Panstrongylus megistus</name>
    <dbReference type="NCBI Taxonomy" id="65343"/>
    <lineage>
        <taxon>Eukaryota</taxon>
        <taxon>Metazoa</taxon>
        <taxon>Ecdysozoa</taxon>
        <taxon>Arthropoda</taxon>
        <taxon>Hexapoda</taxon>
        <taxon>Insecta</taxon>
        <taxon>Pterygota</taxon>
        <taxon>Neoptera</taxon>
        <taxon>Paraneoptera</taxon>
        <taxon>Hemiptera</taxon>
        <taxon>Heteroptera</taxon>
        <taxon>Panheteroptera</taxon>
        <taxon>Cimicomorpha</taxon>
        <taxon>Reduviidae</taxon>
        <taxon>Triatominae</taxon>
        <taxon>Panstrongylus</taxon>
    </lineage>
</organism>
<reference evidence="2" key="1">
    <citation type="journal article" date="2015" name="J. Med. Entomol.">
        <title>A Deep Insight Into the Sialotranscriptome of the Chagas Disease Vector, Panstrongylus megistus (Hemiptera: Heteroptera).</title>
        <authorList>
            <person name="Ribeiro J.M."/>
            <person name="Schwarz A."/>
            <person name="Francischetti I.M."/>
        </authorList>
    </citation>
    <scope>NUCLEOTIDE SEQUENCE</scope>
    <source>
        <tissue evidence="2">Salivary glands</tissue>
    </source>
</reference>
<dbReference type="PROSITE" id="PS01094">
    <property type="entry name" value="UPF0076"/>
    <property type="match status" value="1"/>
</dbReference>
<dbReference type="EMBL" id="GBGD01003420">
    <property type="protein sequence ID" value="JAC85469.1"/>
    <property type="molecule type" value="mRNA"/>
</dbReference>
<accession>A0A069DVY8</accession>
<protein>
    <submittedName>
        <fullName evidence="2">Putative translation initiation inhibitor</fullName>
    </submittedName>
</protein>
<dbReference type="Gene3D" id="3.30.1330.40">
    <property type="entry name" value="RutC-like"/>
    <property type="match status" value="1"/>
</dbReference>
<comment type="similarity">
    <text evidence="1">Belongs to the RutC family.</text>
</comment>
<dbReference type="NCBIfam" id="TIGR00004">
    <property type="entry name" value="Rid family detoxifying hydrolase"/>
    <property type="match status" value="1"/>
</dbReference>
<dbReference type="InterPro" id="IPR019897">
    <property type="entry name" value="RidA_CS"/>
</dbReference>
<sequence length="136" mass="14556">MANLIKRVITSANAPKPVGPYSQAVQIGQTLYVSGCLGLDKDTMKLVSGGAANEAKKAIENLEAILIAGDSSLNNVIKTTVLLEDINDFSSVNEIYKSFFKEPYPARVCYQVGKLPLGAKIEIEVVALSGPLETKQ</sequence>
<dbReference type="CDD" id="cd00448">
    <property type="entry name" value="YjgF_YER057c_UK114_family"/>
    <property type="match status" value="1"/>
</dbReference>
<dbReference type="GO" id="GO:0005739">
    <property type="term" value="C:mitochondrion"/>
    <property type="evidence" value="ECO:0007669"/>
    <property type="project" value="TreeGrafter"/>
</dbReference>
<dbReference type="GO" id="GO:0019239">
    <property type="term" value="F:deaminase activity"/>
    <property type="evidence" value="ECO:0007669"/>
    <property type="project" value="TreeGrafter"/>
</dbReference>